<feature type="compositionally biased region" description="Basic and acidic residues" evidence="1">
    <location>
        <begin position="308"/>
        <end position="319"/>
    </location>
</feature>
<evidence type="ECO:0000313" key="3">
    <source>
        <dbReference type="Proteomes" id="UP001140510"/>
    </source>
</evidence>
<dbReference type="AlphaFoldDB" id="A0A9W8ZFK2"/>
<feature type="compositionally biased region" description="Basic and acidic residues" evidence="1">
    <location>
        <begin position="253"/>
        <end position="270"/>
    </location>
</feature>
<name>A0A9W8ZFK2_9PLEO</name>
<sequence length="355" mass="41170">MTTPPFSPPAGKIQHADVKVYTYHPFKLFIGQHKTDPFHAYLMRTGARKQYKIELCSVDTGRIIDYPPIDAQWFGTVDDLAYPFNAFLGAAHFTAVVKWYFLLAFGAGEFDEDPGFNVTESWRKELQSACDELIAAPQREQQREPNDRIKELEKKAEMLRHEITKKKEDEQTVEQQAREFKRIDTVLLQPKTRDKNGRHQRTTRKTDGRTRDLQDDKKPRIRRDKEEPTITGGEATEKKSHFIKEGIVSMGERPTRGQESERTSNDERLDQMTKRLADHGDFVPTQENFEECKKRWLNNSVEPSSEQPTRRWKSERAVEGDGLDPLDGSRDGNKADENTTRISWTEEVKKLMPTE</sequence>
<reference evidence="2" key="1">
    <citation type="submission" date="2022-10" db="EMBL/GenBank/DDBJ databases">
        <title>Tapping the CABI collections for fungal endophytes: first genome assemblies for Collariella, Neodidymelliopsis, Ascochyta clinopodiicola, Didymella pomorum, Didymosphaeria variabile, Neocosmospora piperis and Neocucurbitaria cava.</title>
        <authorList>
            <person name="Hill R."/>
        </authorList>
    </citation>
    <scope>NUCLEOTIDE SEQUENCE</scope>
    <source>
        <strain evidence="2">IMI 355091</strain>
    </source>
</reference>
<dbReference type="EMBL" id="JAPEVA010000034">
    <property type="protein sequence ID" value="KAJ4405489.1"/>
    <property type="molecule type" value="Genomic_DNA"/>
</dbReference>
<accession>A0A9W8ZFK2</accession>
<feature type="region of interest" description="Disordered" evidence="1">
    <location>
        <begin position="163"/>
        <end position="270"/>
    </location>
</feature>
<feature type="compositionally biased region" description="Basic and acidic residues" evidence="1">
    <location>
        <begin position="327"/>
        <end position="355"/>
    </location>
</feature>
<feature type="compositionally biased region" description="Basic and acidic residues" evidence="1">
    <location>
        <begin position="235"/>
        <end position="244"/>
    </location>
</feature>
<feature type="region of interest" description="Disordered" evidence="1">
    <location>
        <begin position="295"/>
        <end position="355"/>
    </location>
</feature>
<feature type="compositionally biased region" description="Basic and acidic residues" evidence="1">
    <location>
        <begin position="204"/>
        <end position="228"/>
    </location>
</feature>
<gene>
    <name evidence="2" type="ORF">N0V91_005229</name>
</gene>
<comment type="caution">
    <text evidence="2">The sequence shown here is derived from an EMBL/GenBank/DDBJ whole genome shotgun (WGS) entry which is preliminary data.</text>
</comment>
<evidence type="ECO:0000313" key="2">
    <source>
        <dbReference type="EMBL" id="KAJ4405489.1"/>
    </source>
</evidence>
<evidence type="ECO:0000256" key="1">
    <source>
        <dbReference type="SAM" id="MobiDB-lite"/>
    </source>
</evidence>
<protein>
    <submittedName>
        <fullName evidence="2">Uncharacterized protein</fullName>
    </submittedName>
</protein>
<proteinExistence type="predicted"/>
<dbReference type="Proteomes" id="UP001140510">
    <property type="component" value="Unassembled WGS sequence"/>
</dbReference>
<feature type="compositionally biased region" description="Basic and acidic residues" evidence="1">
    <location>
        <begin position="163"/>
        <end position="184"/>
    </location>
</feature>
<dbReference type="OrthoDB" id="3798632at2759"/>
<organism evidence="2 3">
    <name type="scientific">Didymella pomorum</name>
    <dbReference type="NCBI Taxonomy" id="749634"/>
    <lineage>
        <taxon>Eukaryota</taxon>
        <taxon>Fungi</taxon>
        <taxon>Dikarya</taxon>
        <taxon>Ascomycota</taxon>
        <taxon>Pezizomycotina</taxon>
        <taxon>Dothideomycetes</taxon>
        <taxon>Pleosporomycetidae</taxon>
        <taxon>Pleosporales</taxon>
        <taxon>Pleosporineae</taxon>
        <taxon>Didymellaceae</taxon>
        <taxon>Didymella</taxon>
    </lineage>
</organism>
<feature type="compositionally biased region" description="Polar residues" evidence="1">
    <location>
        <begin position="297"/>
        <end position="307"/>
    </location>
</feature>
<keyword evidence="3" id="KW-1185">Reference proteome</keyword>